<dbReference type="AlphaFoldDB" id="A0A1I1NEK8"/>
<dbReference type="InterPro" id="IPR029058">
    <property type="entry name" value="AB_hydrolase_fold"/>
</dbReference>
<protein>
    <submittedName>
        <fullName evidence="4">Dipeptidyl-peptidase-4</fullName>
    </submittedName>
</protein>
<evidence type="ECO:0000313" key="5">
    <source>
        <dbReference type="Proteomes" id="UP000199672"/>
    </source>
</evidence>
<organism evidence="4 5">
    <name type="scientific">Flavobacterium phragmitis</name>
    <dbReference type="NCBI Taxonomy" id="739143"/>
    <lineage>
        <taxon>Bacteria</taxon>
        <taxon>Pseudomonadati</taxon>
        <taxon>Bacteroidota</taxon>
        <taxon>Flavobacteriia</taxon>
        <taxon>Flavobacteriales</taxon>
        <taxon>Flavobacteriaceae</taxon>
        <taxon>Flavobacterium</taxon>
    </lineage>
</organism>
<dbReference type="SUPFAM" id="SSF53474">
    <property type="entry name" value="alpha/beta-Hydrolases"/>
    <property type="match status" value="1"/>
</dbReference>
<evidence type="ECO:0000259" key="3">
    <source>
        <dbReference type="Pfam" id="PF00930"/>
    </source>
</evidence>
<dbReference type="Pfam" id="PF00930">
    <property type="entry name" value="DPPIV_N"/>
    <property type="match status" value="1"/>
</dbReference>
<dbReference type="InterPro" id="IPR001375">
    <property type="entry name" value="Peptidase_S9_cat"/>
</dbReference>
<evidence type="ECO:0000256" key="1">
    <source>
        <dbReference type="SAM" id="SignalP"/>
    </source>
</evidence>
<reference evidence="5" key="1">
    <citation type="submission" date="2016-10" db="EMBL/GenBank/DDBJ databases">
        <authorList>
            <person name="Varghese N."/>
            <person name="Submissions S."/>
        </authorList>
    </citation>
    <scope>NUCLEOTIDE SEQUENCE [LARGE SCALE GENOMIC DNA]</scope>
    <source>
        <strain evidence="5">CGMCC 1.10370</strain>
    </source>
</reference>
<sequence>MLKTIKLRILCAFAFSILNTWAQTGKSDNGLLPLPTVTKWTDKNHFIISKFDKQSGKSLAFEVDAKTGSEKPYTGDDLYPTRPKDLQVKNKDIYLNNGKQQERITNSPDLEEVNPEFSPDSNFIAFTRNNDLYVLDVKSKKETRLTHDGSNDILNGYASWVYMEEILGRDTNYRAFWWSPDSKSIAFFRTDETKVPLFTITDAGADHGVVKTQRYPQPGDSNPEVKIGMVSIENGKTVWTDLDEKTDQYFGRPYWQTDGKALLVQWLNRGQDQYKLYSVKPSTGKTEQLYEEKQATWINLDEEERLSFPGNNNDFLFISDKSGYRQVYYYNVAEKKMSAVTNGQFVVKGIKYADIKNKVVYFIANREHKNHDDLYRVDFNGKNLKRLTFGSYTHQVNFSPDGSYFISKYSNISTPDQLALLNNQGKLIKVLGDRKGSDFDLSKANWKDELITVKSEDGKFDLPGRISYPAKMEPGKKYPLIVVIYGGPATTATNDAFNESIFRADREQFIYAYLDHRGAYEFGKVGQNYMHRQLGHWEIKDWSQSVKWLIENKQADPDKVLISGFSYGGYMTCYALVNAPDVFKYGIAGGSVIDWKYYDSHYTERFMDTPAENPEGYKNSSVLTNIENLKGRLVLIHGMADDNVHVMNTLEFAAKLQEMNKKFDMMLYPGNTHNMIGPKLRHYNDLTKQFRYEFLIGKP</sequence>
<dbReference type="STRING" id="739143.SAMN05216297_103241"/>
<proteinExistence type="predicted"/>
<name>A0A1I1NEK8_9FLAO</name>
<dbReference type="GO" id="GO:0008239">
    <property type="term" value="F:dipeptidyl-peptidase activity"/>
    <property type="evidence" value="ECO:0007669"/>
    <property type="project" value="TreeGrafter"/>
</dbReference>
<dbReference type="InterPro" id="IPR002469">
    <property type="entry name" value="Peptidase_S9B_N"/>
</dbReference>
<feature type="chain" id="PRO_5011744236" evidence="1">
    <location>
        <begin position="23"/>
        <end position="699"/>
    </location>
</feature>
<dbReference type="Gene3D" id="3.40.50.1820">
    <property type="entry name" value="alpha/beta hydrolase"/>
    <property type="match status" value="1"/>
</dbReference>
<accession>A0A1I1NEK8</accession>
<dbReference type="InterPro" id="IPR050278">
    <property type="entry name" value="Serine_Prot_S9B/DPPIV"/>
</dbReference>
<evidence type="ECO:0000259" key="2">
    <source>
        <dbReference type="Pfam" id="PF00326"/>
    </source>
</evidence>
<dbReference type="Proteomes" id="UP000199672">
    <property type="component" value="Unassembled WGS sequence"/>
</dbReference>
<feature type="domain" description="Peptidase S9 prolyl oligopeptidase catalytic" evidence="2">
    <location>
        <begin position="507"/>
        <end position="685"/>
    </location>
</feature>
<feature type="signal peptide" evidence="1">
    <location>
        <begin position="1"/>
        <end position="22"/>
    </location>
</feature>
<keyword evidence="5" id="KW-1185">Reference proteome</keyword>
<feature type="domain" description="Dipeptidylpeptidase IV N-terminal" evidence="3">
    <location>
        <begin position="102"/>
        <end position="415"/>
    </location>
</feature>
<dbReference type="Gene3D" id="2.140.10.30">
    <property type="entry name" value="Dipeptidylpeptidase IV, N-terminal domain"/>
    <property type="match status" value="1"/>
</dbReference>
<dbReference type="Pfam" id="PF00326">
    <property type="entry name" value="Peptidase_S9"/>
    <property type="match status" value="1"/>
</dbReference>
<dbReference type="OrthoDB" id="9812921at2"/>
<dbReference type="GO" id="GO:0006508">
    <property type="term" value="P:proteolysis"/>
    <property type="evidence" value="ECO:0007669"/>
    <property type="project" value="InterPro"/>
</dbReference>
<evidence type="ECO:0000313" key="4">
    <source>
        <dbReference type="EMBL" id="SFC95977.1"/>
    </source>
</evidence>
<dbReference type="EMBL" id="FOMH01000003">
    <property type="protein sequence ID" value="SFC95977.1"/>
    <property type="molecule type" value="Genomic_DNA"/>
</dbReference>
<gene>
    <name evidence="4" type="ORF">SAMN05216297_103241</name>
</gene>
<dbReference type="PANTHER" id="PTHR11731">
    <property type="entry name" value="PROTEASE FAMILY S9B,C DIPEPTIDYL-PEPTIDASE IV-RELATED"/>
    <property type="match status" value="1"/>
</dbReference>
<dbReference type="GO" id="GO:0008236">
    <property type="term" value="F:serine-type peptidase activity"/>
    <property type="evidence" value="ECO:0007669"/>
    <property type="project" value="InterPro"/>
</dbReference>
<keyword evidence="1" id="KW-0732">Signal</keyword>
<dbReference type="PANTHER" id="PTHR11731:SF193">
    <property type="entry name" value="DIPEPTIDYL PEPTIDASE 9"/>
    <property type="match status" value="1"/>
</dbReference>
<dbReference type="SUPFAM" id="SSF82171">
    <property type="entry name" value="DPP6 N-terminal domain-like"/>
    <property type="match status" value="1"/>
</dbReference>